<dbReference type="InterPro" id="IPR051398">
    <property type="entry name" value="Polysacch_Deacetylase"/>
</dbReference>
<dbReference type="GeneID" id="61609244"/>
<proteinExistence type="inferred from homology"/>
<reference evidence="8" key="2">
    <citation type="submission" date="2017-04" db="EMBL/GenBank/DDBJ databases">
        <authorList>
            <person name="Porter S."/>
            <person name="Friesen M.L."/>
            <person name="Faber-Hammond J."/>
        </authorList>
    </citation>
    <scope>NUCLEOTIDE SEQUENCE</scope>
    <source>
        <strain evidence="8">Str16</strain>
    </source>
</reference>
<dbReference type="Proteomes" id="UP001190825">
    <property type="component" value="Unassembled WGS sequence"/>
</dbReference>
<dbReference type="InterPro" id="IPR002509">
    <property type="entry name" value="NODB_dom"/>
</dbReference>
<comment type="function">
    <text evidence="1">Is involved in generating a small heat-stable compound (Nod), an acylated oligomer of N-acetylglucosamine, that stimulates mitosis in various plant protoplasts.</text>
</comment>
<evidence type="ECO:0000313" key="9">
    <source>
        <dbReference type="Proteomes" id="UP001190825"/>
    </source>
</evidence>
<sequence length="251" mass="27939">MLERQSRIGPLVDRLANRAIWKLARSRRLLETDVPLVSFTFDDVPDSALGAGAAVLEKYEARGTFYIAGGLAGQVEPDRRLITPEGCGELLARGHEIGCHTFSHRRLRDIAGLGADLDRNDAYLKRVGVSPGASNFAFPYNAAWPSARAELRRRYRTCRAAGEAINRGAVDPMMLKGVEIRQPEHEARALTSWIDDVVERPGWLIFFTHDIAMQPTSYGCTPETFDHLVRYAVEKGCCILRVDSAADRIGW</sequence>
<dbReference type="Pfam" id="PF01522">
    <property type="entry name" value="Polysacc_deac_1"/>
    <property type="match status" value="1"/>
</dbReference>
<reference evidence="8 9" key="3">
    <citation type="journal article" date="2018" name="FEMS Microbiol. Ecol.">
        <title>Co-invading symbiotic mutualists of Medicago polymorpha retain high ancestral diversity and contain diverse accessory genomes.</title>
        <authorList>
            <person name="Porter S.S."/>
            <person name="Faber-Hammond J.J."/>
            <person name="Friesen M.L."/>
        </authorList>
    </citation>
    <scope>NUCLEOTIDE SEQUENCE [LARGE SCALE GENOMIC DNA]</scope>
    <source>
        <strain evidence="8 9">Str16</strain>
    </source>
</reference>
<organism evidence="7">
    <name type="scientific">Sinorhizobium medicae</name>
    <dbReference type="NCBI Taxonomy" id="110321"/>
    <lineage>
        <taxon>Bacteria</taxon>
        <taxon>Pseudomonadati</taxon>
        <taxon>Pseudomonadota</taxon>
        <taxon>Alphaproteobacteria</taxon>
        <taxon>Hyphomicrobiales</taxon>
        <taxon>Rhizobiaceae</taxon>
        <taxon>Sinorhizobium/Ensifer group</taxon>
        <taxon>Sinorhizobium</taxon>
    </lineage>
</organism>
<dbReference type="EMBL" id="WISB01000244">
    <property type="protein sequence ID" value="MQW73994.1"/>
    <property type="molecule type" value="Genomic_DNA"/>
</dbReference>
<comment type="caution">
    <text evidence="7">The sequence shown here is derived from an EMBL/GenBank/DDBJ whole genome shotgun (WGS) entry which is preliminary data.</text>
</comment>
<dbReference type="EMBL" id="NBUC01000060">
    <property type="protein sequence ID" value="PLU05148.1"/>
    <property type="molecule type" value="Genomic_DNA"/>
</dbReference>
<keyword evidence="4" id="KW-0732">Signal</keyword>
<evidence type="ECO:0000313" key="7">
    <source>
        <dbReference type="EMBL" id="MQW73994.1"/>
    </source>
</evidence>
<name>A0A6G1WW74_9HYPH</name>
<evidence type="ECO:0000256" key="1">
    <source>
        <dbReference type="ARBA" id="ARBA00003236"/>
    </source>
</evidence>
<dbReference type="PANTHER" id="PTHR34216">
    <property type="match status" value="1"/>
</dbReference>
<evidence type="ECO:0000256" key="4">
    <source>
        <dbReference type="ARBA" id="ARBA00022729"/>
    </source>
</evidence>
<evidence type="ECO:0000256" key="5">
    <source>
        <dbReference type="ARBA" id="ARBA00032976"/>
    </source>
</evidence>
<dbReference type="OMA" id="GCTPETF"/>
<protein>
    <recommendedName>
        <fullName evidence="3">Chitooligosaccharide deacetylase</fullName>
    </recommendedName>
    <alternativeName>
        <fullName evidence="5">Nodulation protein B</fullName>
    </alternativeName>
</protein>
<dbReference type="InterPro" id="IPR011330">
    <property type="entry name" value="Glyco_hydro/deAcase_b/a-brl"/>
</dbReference>
<reference evidence="7" key="1">
    <citation type="journal article" date="2013" name="Genome Biol.">
        <title>Comparative genomics of the core and accessory genomes of 48 Sinorhizobium strains comprising five genospecies.</title>
        <authorList>
            <person name="Sugawara M."/>
            <person name="Epstein B."/>
            <person name="Badgley B.D."/>
            <person name="Unno T."/>
            <person name="Xu L."/>
            <person name="Reese J."/>
            <person name="Gyaneshwar P."/>
            <person name="Denny R."/>
            <person name="Mudge J."/>
            <person name="Bharti A.K."/>
            <person name="Farmer A.D."/>
            <person name="May G.D."/>
            <person name="Woodward J.E."/>
            <person name="Medigue C."/>
            <person name="Vallenet D."/>
            <person name="Lajus A."/>
            <person name="Rouy Z."/>
            <person name="Martinez-Vaz B."/>
            <person name="Tiffin P."/>
            <person name="Young N.D."/>
            <person name="Sadowsky M.J."/>
        </authorList>
    </citation>
    <scope>NUCLEOTIDE SEQUENCE</scope>
    <source>
        <strain evidence="7">M1</strain>
    </source>
</reference>
<evidence type="ECO:0000256" key="3">
    <source>
        <dbReference type="ARBA" id="ARBA00020071"/>
    </source>
</evidence>
<accession>A0A6G1WW74</accession>
<dbReference type="GO" id="GO:0016810">
    <property type="term" value="F:hydrolase activity, acting on carbon-nitrogen (but not peptide) bonds"/>
    <property type="evidence" value="ECO:0007669"/>
    <property type="project" value="InterPro"/>
</dbReference>
<gene>
    <name evidence="8" type="ORF">BMJ33_09725</name>
    <name evidence="7" type="ORF">GHJ91_34550</name>
</gene>
<keyword evidence="9" id="KW-1185">Reference proteome</keyword>
<comment type="similarity">
    <text evidence="2">Belongs to the polysaccharide deacetylase family.</text>
</comment>
<dbReference type="RefSeq" id="WP_012061294.1">
    <property type="nucleotide sequence ID" value="NZ_ATYC01000008.1"/>
</dbReference>
<dbReference type="Gene3D" id="3.20.20.370">
    <property type="entry name" value="Glycoside hydrolase/deacetylase"/>
    <property type="match status" value="1"/>
</dbReference>
<dbReference type="PROSITE" id="PS51677">
    <property type="entry name" value="NODB"/>
    <property type="match status" value="1"/>
</dbReference>
<dbReference type="CDD" id="cd10967">
    <property type="entry name" value="CE4_GLA_like_6s"/>
    <property type="match status" value="1"/>
</dbReference>
<dbReference type="GO" id="GO:0005975">
    <property type="term" value="P:carbohydrate metabolic process"/>
    <property type="evidence" value="ECO:0007669"/>
    <property type="project" value="InterPro"/>
</dbReference>
<dbReference type="PANTHER" id="PTHR34216:SF11">
    <property type="entry name" value="CHITOOLIGOSACCHARIDE DEACETYLASE"/>
    <property type="match status" value="1"/>
</dbReference>
<feature type="domain" description="NodB homology" evidence="6">
    <location>
        <begin position="35"/>
        <end position="251"/>
    </location>
</feature>
<evidence type="ECO:0000313" key="8">
    <source>
        <dbReference type="EMBL" id="PLU05148.1"/>
    </source>
</evidence>
<dbReference type="SUPFAM" id="SSF88713">
    <property type="entry name" value="Glycoside hydrolase/deacetylase"/>
    <property type="match status" value="1"/>
</dbReference>
<evidence type="ECO:0000259" key="6">
    <source>
        <dbReference type="PROSITE" id="PS51677"/>
    </source>
</evidence>
<evidence type="ECO:0000256" key="2">
    <source>
        <dbReference type="ARBA" id="ARBA00010973"/>
    </source>
</evidence>
<dbReference type="AlphaFoldDB" id="A0A6G1WW74"/>